<feature type="region of interest" description="Disordered" evidence="1">
    <location>
        <begin position="101"/>
        <end position="137"/>
    </location>
</feature>
<protein>
    <submittedName>
        <fullName evidence="2">Uncharacterized protein</fullName>
    </submittedName>
</protein>
<dbReference type="AlphaFoldDB" id="A0A2S2QMW1"/>
<proteinExistence type="predicted"/>
<evidence type="ECO:0000256" key="1">
    <source>
        <dbReference type="SAM" id="MobiDB-lite"/>
    </source>
</evidence>
<reference evidence="2" key="1">
    <citation type="submission" date="2018-04" db="EMBL/GenBank/DDBJ databases">
        <title>Transcriptome assembly of Sipha flava.</title>
        <authorList>
            <person name="Scully E.D."/>
            <person name="Geib S.M."/>
            <person name="Palmer N.A."/>
            <person name="Koch K."/>
            <person name="Bradshaw J."/>
            <person name="Heng-Moss T."/>
            <person name="Sarath G."/>
        </authorList>
    </citation>
    <scope>NUCLEOTIDE SEQUENCE</scope>
</reference>
<organism evidence="2">
    <name type="scientific">Sipha flava</name>
    <name type="common">yellow sugarcane aphid</name>
    <dbReference type="NCBI Taxonomy" id="143950"/>
    <lineage>
        <taxon>Eukaryota</taxon>
        <taxon>Metazoa</taxon>
        <taxon>Ecdysozoa</taxon>
        <taxon>Arthropoda</taxon>
        <taxon>Hexapoda</taxon>
        <taxon>Insecta</taxon>
        <taxon>Pterygota</taxon>
        <taxon>Neoptera</taxon>
        <taxon>Paraneoptera</taxon>
        <taxon>Hemiptera</taxon>
        <taxon>Sternorrhyncha</taxon>
        <taxon>Aphidomorpha</taxon>
        <taxon>Aphidoidea</taxon>
        <taxon>Aphididae</taxon>
        <taxon>Sipha</taxon>
    </lineage>
</organism>
<sequence length="164" mass="17570">MVIILKSSGTGLALFRRGRSDARLLQWRYGYKVERVRRIANASTIRFETTLSGSNRDRGLIAERLEGANLPPPRSSAANACSYGSRVPSERYRLRTDGVITGRTGTRSRRPACTDNGVAPPRCPGARSVPSTADGGPIEPAGTYTATAGPVGNHRYRAGVVIGN</sequence>
<gene>
    <name evidence="2" type="ORF">g.153658</name>
</gene>
<name>A0A2S2QMW1_9HEMI</name>
<evidence type="ECO:0000313" key="2">
    <source>
        <dbReference type="EMBL" id="MBY79038.1"/>
    </source>
</evidence>
<dbReference type="EMBL" id="GGMS01009835">
    <property type="protein sequence ID" value="MBY79038.1"/>
    <property type="molecule type" value="Transcribed_RNA"/>
</dbReference>
<accession>A0A2S2QMW1</accession>